<evidence type="ECO:0000313" key="3">
    <source>
        <dbReference type="EMBL" id="POF29406.1"/>
    </source>
</evidence>
<dbReference type="SUPFAM" id="SSF46785">
    <property type="entry name" value="Winged helix' DNA-binding domain"/>
    <property type="match status" value="1"/>
</dbReference>
<proteinExistence type="predicted"/>
<keyword evidence="4" id="KW-1185">Reference proteome</keyword>
<evidence type="ECO:0000259" key="2">
    <source>
        <dbReference type="Pfam" id="PF08223"/>
    </source>
</evidence>
<dbReference type="Pfam" id="PF08223">
    <property type="entry name" value="PaaX_C"/>
    <property type="match status" value="1"/>
</dbReference>
<dbReference type="Gene3D" id="1.10.10.10">
    <property type="entry name" value="Winged helix-like DNA-binding domain superfamily/Winged helix DNA-binding domain"/>
    <property type="match status" value="1"/>
</dbReference>
<evidence type="ECO:0000259" key="1">
    <source>
        <dbReference type="Pfam" id="PF07848"/>
    </source>
</evidence>
<dbReference type="PIRSF" id="PIRSF020623">
    <property type="entry name" value="PaaX"/>
    <property type="match status" value="1"/>
</dbReference>
<dbReference type="RefSeq" id="WP_103224083.1">
    <property type="nucleotide sequence ID" value="NZ_PPCN01000009.1"/>
</dbReference>
<dbReference type="OrthoDB" id="2270427at2"/>
<dbReference type="GO" id="GO:0006351">
    <property type="term" value="P:DNA-templated transcription"/>
    <property type="evidence" value="ECO:0007669"/>
    <property type="project" value="InterPro"/>
</dbReference>
<feature type="domain" description="Transcriptional repressor PaaX-like C-terminal" evidence="2">
    <location>
        <begin position="171"/>
        <end position="257"/>
    </location>
</feature>
<dbReference type="InterPro" id="IPR036388">
    <property type="entry name" value="WH-like_DNA-bd_sf"/>
</dbReference>
<dbReference type="Pfam" id="PF07848">
    <property type="entry name" value="PaaX"/>
    <property type="match status" value="1"/>
</dbReference>
<evidence type="ECO:0000313" key="4">
    <source>
        <dbReference type="Proteomes" id="UP000236959"/>
    </source>
</evidence>
<protein>
    <submittedName>
        <fullName evidence="3">Phenylacetic acid degradation operon negative regulatory protein</fullName>
    </submittedName>
</protein>
<dbReference type="PANTHER" id="PTHR30319:SF1">
    <property type="entry name" value="TRANSCRIPTIONAL REPRESSOR PAAX"/>
    <property type="match status" value="1"/>
</dbReference>
<reference evidence="3 4" key="1">
    <citation type="submission" date="2018-01" db="EMBL/GenBank/DDBJ databases">
        <title>Genomic Encyclopedia of Archaeal and Bacterial Type Strains, Phase II (KMG-II): from individual species to whole genera.</title>
        <authorList>
            <person name="Goeker M."/>
        </authorList>
    </citation>
    <scope>NUCLEOTIDE SEQUENCE [LARGE SCALE GENOMIC DNA]</scope>
    <source>
        <strain evidence="3 4">DSM 17023</strain>
    </source>
</reference>
<dbReference type="Gene3D" id="1.20.58.1460">
    <property type="match status" value="1"/>
</dbReference>
<dbReference type="InterPro" id="IPR012906">
    <property type="entry name" value="PaaX-like_N"/>
</dbReference>
<gene>
    <name evidence="3" type="ORF">CLV41_109182</name>
</gene>
<dbReference type="EMBL" id="PPCN01000009">
    <property type="protein sequence ID" value="POF29406.1"/>
    <property type="molecule type" value="Genomic_DNA"/>
</dbReference>
<name>A0A2S3UNY0_9HYPH</name>
<accession>A0A2S3UNY0</accession>
<dbReference type="InterPro" id="IPR036390">
    <property type="entry name" value="WH_DNA-bd_sf"/>
</dbReference>
<dbReference type="AlphaFoldDB" id="A0A2S3UNY0"/>
<feature type="domain" description="Transcriptional repressor PaaX-like N-terminal" evidence="1">
    <location>
        <begin position="20"/>
        <end position="87"/>
    </location>
</feature>
<organism evidence="3 4">
    <name type="scientific">Roseibium marinum</name>
    <dbReference type="NCBI Taxonomy" id="281252"/>
    <lineage>
        <taxon>Bacteria</taxon>
        <taxon>Pseudomonadati</taxon>
        <taxon>Pseudomonadota</taxon>
        <taxon>Alphaproteobacteria</taxon>
        <taxon>Hyphomicrobiales</taxon>
        <taxon>Stappiaceae</taxon>
        <taxon>Roseibium</taxon>
    </lineage>
</organism>
<dbReference type="InterPro" id="IPR013225">
    <property type="entry name" value="PaaX_C"/>
</dbReference>
<dbReference type="Proteomes" id="UP000236959">
    <property type="component" value="Unassembled WGS sequence"/>
</dbReference>
<dbReference type="InterPro" id="IPR011965">
    <property type="entry name" value="PaaX_trns_reg"/>
</dbReference>
<sequence length="292" mass="32295">MPACADLNTENYLKPFPPKAARLIVTIYGDIVEPRGGVLWMGDLINLCAGFGVNESLVRTAVSRLVSTGQLKGEREGRRSYYALTAQARDEYHLAAELFFGPADGECGWIVTHCSDESRQSGLISHGFVPVGGDFYIAAERPGRPVYGAAFRSTALQPEAKEMRALLTSAFDLGTLSRAYSGFVSQFRPMTHVLKENFDGHSALLLRLALVHAYREIRLNDPRLPPSVLPRDWPGFDAHRLFAELYIGLSTPADDYIGRHLFNRNGPLPQKPDDVKARLISLAARIDRPLSL</sequence>
<dbReference type="PANTHER" id="PTHR30319">
    <property type="entry name" value="PHENYLACETIC ACID REGULATOR-RELATED TRANSCRIPTIONAL REPRESSOR"/>
    <property type="match status" value="1"/>
</dbReference>
<comment type="caution">
    <text evidence="3">The sequence shown here is derived from an EMBL/GenBank/DDBJ whole genome shotgun (WGS) entry which is preliminary data.</text>
</comment>